<proteinExistence type="predicted"/>
<dbReference type="EMBL" id="JBDLOU010000040">
    <property type="protein sequence ID" value="MEX3740247.1"/>
    <property type="molecule type" value="Genomic_DNA"/>
</dbReference>
<keyword evidence="1" id="KW-1133">Transmembrane helix</keyword>
<feature type="transmembrane region" description="Helical" evidence="1">
    <location>
        <begin position="6"/>
        <end position="27"/>
    </location>
</feature>
<protein>
    <submittedName>
        <fullName evidence="2">Uncharacterized protein</fullName>
    </submittedName>
</protein>
<organism evidence="2 3">
    <name type="scientific">Mycolicibacterium porcinum</name>
    <dbReference type="NCBI Taxonomy" id="39693"/>
    <lineage>
        <taxon>Bacteria</taxon>
        <taxon>Bacillati</taxon>
        <taxon>Actinomycetota</taxon>
        <taxon>Actinomycetes</taxon>
        <taxon>Mycobacteriales</taxon>
        <taxon>Mycobacteriaceae</taxon>
        <taxon>Mycolicibacterium</taxon>
    </lineage>
</organism>
<keyword evidence="1" id="KW-0472">Membrane</keyword>
<gene>
    <name evidence="2" type="ORF">ABFW12_18665</name>
</gene>
<evidence type="ECO:0000313" key="2">
    <source>
        <dbReference type="EMBL" id="MEX3740247.1"/>
    </source>
</evidence>
<comment type="caution">
    <text evidence="2">The sequence shown here is derived from an EMBL/GenBank/DDBJ whole genome shotgun (WGS) entry which is preliminary data.</text>
</comment>
<evidence type="ECO:0000313" key="3">
    <source>
        <dbReference type="Proteomes" id="UP001558474"/>
    </source>
</evidence>
<dbReference type="RefSeq" id="WP_368573472.1">
    <property type="nucleotide sequence ID" value="NZ_JBDLOU010000040.1"/>
</dbReference>
<name>A0ABV3VJD2_9MYCO</name>
<accession>A0ABV3VJD2</accession>
<evidence type="ECO:0000256" key="1">
    <source>
        <dbReference type="SAM" id="Phobius"/>
    </source>
</evidence>
<sequence length="117" mass="11990">MSAYQLCGAGFALAMFVLALTGLWVLGLGFPKLALRARIALLGGGLAVAVALVMVTSGGVLPGVPALWGVLHYKFAGDGRSVTNLQLAMSIGVALWGTALVRTVLDARRARLDAAAL</sequence>
<dbReference type="Proteomes" id="UP001558474">
    <property type="component" value="Unassembled WGS sequence"/>
</dbReference>
<feature type="transmembrane region" description="Helical" evidence="1">
    <location>
        <begin position="81"/>
        <end position="101"/>
    </location>
</feature>
<keyword evidence="3" id="KW-1185">Reference proteome</keyword>
<reference evidence="2 3" key="1">
    <citation type="submission" date="2024-04" db="EMBL/GenBank/DDBJ databases">
        <title>Genomic Markers of Mycobacteria.</title>
        <authorList>
            <person name="Soliman M.S."/>
            <person name="Elkholy A."/>
            <person name="Soliman N.S."/>
            <person name="Abbas A."/>
            <person name="Khayrat S."/>
            <person name="Shawky S."/>
        </authorList>
    </citation>
    <scope>NUCLEOTIDE SEQUENCE [LARGE SCALE GENOMIC DNA]</scope>
    <source>
        <strain evidence="2 3">Egy-CU-AM5</strain>
    </source>
</reference>
<keyword evidence="1" id="KW-0812">Transmembrane</keyword>
<feature type="transmembrane region" description="Helical" evidence="1">
    <location>
        <begin position="39"/>
        <end position="61"/>
    </location>
</feature>